<accession>A0A2A2J561</accession>
<organism evidence="1 2">
    <name type="scientific">Diploscapter pachys</name>
    <dbReference type="NCBI Taxonomy" id="2018661"/>
    <lineage>
        <taxon>Eukaryota</taxon>
        <taxon>Metazoa</taxon>
        <taxon>Ecdysozoa</taxon>
        <taxon>Nematoda</taxon>
        <taxon>Chromadorea</taxon>
        <taxon>Rhabditida</taxon>
        <taxon>Rhabditina</taxon>
        <taxon>Rhabditomorpha</taxon>
        <taxon>Rhabditoidea</taxon>
        <taxon>Rhabditidae</taxon>
        <taxon>Diploscapter</taxon>
    </lineage>
</organism>
<dbReference type="STRING" id="2018661.A0A2A2J561"/>
<evidence type="ECO:0000313" key="1">
    <source>
        <dbReference type="EMBL" id="PAV56612.1"/>
    </source>
</evidence>
<reference evidence="1 2" key="1">
    <citation type="journal article" date="2017" name="Curr. Biol.">
        <title>Genome architecture and evolution of a unichromosomal asexual nematode.</title>
        <authorList>
            <person name="Fradin H."/>
            <person name="Zegar C."/>
            <person name="Gutwein M."/>
            <person name="Lucas J."/>
            <person name="Kovtun M."/>
            <person name="Corcoran D."/>
            <person name="Baugh L.R."/>
            <person name="Kiontke K."/>
            <person name="Gunsalus K."/>
            <person name="Fitch D.H."/>
            <person name="Piano F."/>
        </authorList>
    </citation>
    <scope>NUCLEOTIDE SEQUENCE [LARGE SCALE GENOMIC DNA]</scope>
    <source>
        <strain evidence="1">PF1309</strain>
    </source>
</reference>
<evidence type="ECO:0000313" key="2">
    <source>
        <dbReference type="Proteomes" id="UP000218231"/>
    </source>
</evidence>
<name>A0A2A2J561_9BILA</name>
<protein>
    <submittedName>
        <fullName evidence="1">Uncharacterized protein</fullName>
    </submittedName>
</protein>
<proteinExistence type="predicted"/>
<dbReference type="EMBL" id="LIAE01010684">
    <property type="protein sequence ID" value="PAV56612.1"/>
    <property type="molecule type" value="Genomic_DNA"/>
</dbReference>
<dbReference type="Proteomes" id="UP000218231">
    <property type="component" value="Unassembled WGS sequence"/>
</dbReference>
<comment type="caution">
    <text evidence="1">The sequence shown here is derived from an EMBL/GenBank/DDBJ whole genome shotgun (WGS) entry which is preliminary data.</text>
</comment>
<sequence length="187" mass="18879">MPCGNRVVYTTCPNSGRRIVSETTTHTVAPVGASTVYYSSGSGLGSGGAAYSSSSSSKSYSSSSSGHAIGGLGGSSYHYESRSSSGGGGLGSGAILETHSTGLGLAPRLHIDSGLSTRTNMDLMRAEMEMDSAMLGTGRTTVIGTTGLHSGLTGGSYVERSSYSSTAPAYVEKSSYYSSSSSGGRFI</sequence>
<gene>
    <name evidence="1" type="ORF">WR25_04157</name>
</gene>
<dbReference type="AlphaFoldDB" id="A0A2A2J561"/>
<keyword evidence="2" id="KW-1185">Reference proteome</keyword>